<sequence length="196" mass="22079">MQHLLDTSSAPECCTVCTFREIVLIFPDLPIPSEAPPHHAGRLFCTNNNTLQLSTLVVAAAHSPPRYTRVELYFRLTLLCIAWNRAVCLPRWRGEIRSLHHCVGTSIAKFVVQRQRVQRHSLPSSGSSLYALTHLPVPLDAWRDENKDTKTLNSVERAHETHVYVHVSYTVVEPSSSFVACTLSILLYTVVVQLSH</sequence>
<dbReference type="EMBL" id="HBUE01081002">
    <property type="protein sequence ID" value="CAG6477463.1"/>
    <property type="molecule type" value="Transcribed_RNA"/>
</dbReference>
<evidence type="ECO:0000313" key="1">
    <source>
        <dbReference type="EMBL" id="CAG6477463.1"/>
    </source>
</evidence>
<accession>A0A8D8FP34</accession>
<reference evidence="1" key="1">
    <citation type="submission" date="2021-05" db="EMBL/GenBank/DDBJ databases">
        <authorList>
            <person name="Alioto T."/>
            <person name="Alioto T."/>
            <person name="Gomez Garrido J."/>
        </authorList>
    </citation>
    <scope>NUCLEOTIDE SEQUENCE</scope>
</reference>
<name>A0A8D8FP34_CULPI</name>
<proteinExistence type="predicted"/>
<dbReference type="AlphaFoldDB" id="A0A8D8FP34"/>
<organism evidence="1">
    <name type="scientific">Culex pipiens</name>
    <name type="common">House mosquito</name>
    <dbReference type="NCBI Taxonomy" id="7175"/>
    <lineage>
        <taxon>Eukaryota</taxon>
        <taxon>Metazoa</taxon>
        <taxon>Ecdysozoa</taxon>
        <taxon>Arthropoda</taxon>
        <taxon>Hexapoda</taxon>
        <taxon>Insecta</taxon>
        <taxon>Pterygota</taxon>
        <taxon>Neoptera</taxon>
        <taxon>Endopterygota</taxon>
        <taxon>Diptera</taxon>
        <taxon>Nematocera</taxon>
        <taxon>Culicoidea</taxon>
        <taxon>Culicidae</taxon>
        <taxon>Culicinae</taxon>
        <taxon>Culicini</taxon>
        <taxon>Culex</taxon>
        <taxon>Culex</taxon>
    </lineage>
</organism>
<protein>
    <submittedName>
        <fullName evidence="1">(northern house mosquito) hypothetical protein</fullName>
    </submittedName>
</protein>